<evidence type="ECO:0000256" key="2">
    <source>
        <dbReference type="ARBA" id="ARBA00007935"/>
    </source>
</evidence>
<reference evidence="13 14" key="1">
    <citation type="journal article" date="2019" name="Nat. Med.">
        <title>A library of human gut bacterial isolates paired with longitudinal multiomics data enables mechanistic microbiome research.</title>
        <authorList>
            <person name="Poyet M."/>
            <person name="Groussin M."/>
            <person name="Gibbons S.M."/>
            <person name="Avila-Pacheco J."/>
            <person name="Jiang X."/>
            <person name="Kearney S.M."/>
            <person name="Perrotta A.R."/>
            <person name="Berdy B."/>
            <person name="Zhao S."/>
            <person name="Lieberman T.D."/>
            <person name="Swanson P.K."/>
            <person name="Smith M."/>
            <person name="Roesemann S."/>
            <person name="Alexander J.E."/>
            <person name="Rich S.A."/>
            <person name="Livny J."/>
            <person name="Vlamakis H."/>
            <person name="Clish C."/>
            <person name="Bullock K."/>
            <person name="Deik A."/>
            <person name="Scott J."/>
            <person name="Pierce K.A."/>
            <person name="Xavier R.J."/>
            <person name="Alm E.J."/>
        </authorList>
    </citation>
    <scope>NUCLEOTIDE SEQUENCE [LARGE SCALE GENOMIC DNA]</scope>
    <source>
        <strain evidence="10 14">BIOML-A4</strain>
        <strain evidence="11 13">BIOML-A7</strain>
    </source>
</reference>
<evidence type="ECO:0000313" key="13">
    <source>
        <dbReference type="Proteomes" id="UP000449193"/>
    </source>
</evidence>
<dbReference type="CDD" id="cd06550">
    <property type="entry name" value="TM_ABC_iron-siderophores_like"/>
    <property type="match status" value="1"/>
</dbReference>
<name>A0A6I3QMV5_9FIRM</name>
<evidence type="ECO:0000256" key="8">
    <source>
        <dbReference type="SAM" id="Phobius"/>
    </source>
</evidence>
<evidence type="ECO:0000313" key="12">
    <source>
        <dbReference type="Proteomes" id="UP000431913"/>
    </source>
</evidence>
<dbReference type="AlphaFoldDB" id="A0A6I3QMV5"/>
<evidence type="ECO:0000313" key="10">
    <source>
        <dbReference type="EMBL" id="MTS28679.1"/>
    </source>
</evidence>
<dbReference type="RefSeq" id="WP_119980971.1">
    <property type="nucleotide sequence ID" value="NZ_CAOJUJ010000006.1"/>
</dbReference>
<feature type="transmembrane region" description="Helical" evidence="8">
    <location>
        <begin position="83"/>
        <end position="104"/>
    </location>
</feature>
<keyword evidence="3" id="KW-0813">Transport</keyword>
<dbReference type="Gene3D" id="1.10.3470.10">
    <property type="entry name" value="ABC transporter involved in vitamin B12 uptake, BtuC"/>
    <property type="match status" value="1"/>
</dbReference>
<feature type="transmembrane region" description="Helical" evidence="8">
    <location>
        <begin position="330"/>
        <end position="349"/>
    </location>
</feature>
<dbReference type="InterPro" id="IPR037294">
    <property type="entry name" value="ABC_BtuC-like"/>
</dbReference>
<keyword evidence="7 8" id="KW-0472">Membrane</keyword>
<gene>
    <name evidence="9" type="ORF">FYJ76_08955</name>
    <name evidence="11" type="ORF">GMD52_04990</name>
    <name evidence="10" type="ORF">GMD59_15495</name>
</gene>
<dbReference type="InterPro" id="IPR000522">
    <property type="entry name" value="ABC_transptr_permease_BtuC"/>
</dbReference>
<dbReference type="EMBL" id="VUNJ01000008">
    <property type="protein sequence ID" value="MST92061.1"/>
    <property type="molecule type" value="Genomic_DNA"/>
</dbReference>
<accession>A0A6I3QMV5</accession>
<dbReference type="EMBL" id="WMZU01000033">
    <property type="protein sequence ID" value="MTS28679.1"/>
    <property type="molecule type" value="Genomic_DNA"/>
</dbReference>
<dbReference type="PANTHER" id="PTHR30472">
    <property type="entry name" value="FERRIC ENTEROBACTIN TRANSPORT SYSTEM PERMEASE PROTEIN"/>
    <property type="match status" value="1"/>
</dbReference>
<dbReference type="GO" id="GO:0033214">
    <property type="term" value="P:siderophore-iron import into cell"/>
    <property type="evidence" value="ECO:0007669"/>
    <property type="project" value="TreeGrafter"/>
</dbReference>
<keyword evidence="6 8" id="KW-1133">Transmembrane helix</keyword>
<reference evidence="9 12" key="2">
    <citation type="submission" date="2019-08" db="EMBL/GenBank/DDBJ databases">
        <title>In-depth cultivation of the pig gut microbiome towards novel bacterial diversity and tailored functional studies.</title>
        <authorList>
            <person name="Wylensek D."/>
            <person name="Hitch T.C.A."/>
            <person name="Clavel T."/>
        </authorList>
    </citation>
    <scope>NUCLEOTIDE SEQUENCE [LARGE SCALE GENOMIC DNA]</scope>
    <source>
        <strain evidence="9 12">WCA3-601-WT-6J</strain>
    </source>
</reference>
<protein>
    <submittedName>
        <fullName evidence="9">Iron ABC transporter permease</fullName>
    </submittedName>
    <submittedName>
        <fullName evidence="10">Iron chelate uptake ABC transporter family permease subunit</fullName>
    </submittedName>
</protein>
<dbReference type="EMBL" id="WMZR01000005">
    <property type="protein sequence ID" value="MTS50896.1"/>
    <property type="molecule type" value="Genomic_DNA"/>
</dbReference>
<evidence type="ECO:0000313" key="9">
    <source>
        <dbReference type="EMBL" id="MST92061.1"/>
    </source>
</evidence>
<feature type="transmembrane region" description="Helical" evidence="8">
    <location>
        <begin position="111"/>
        <end position="135"/>
    </location>
</feature>
<dbReference type="FunFam" id="1.10.3470.10:FF:000001">
    <property type="entry name" value="Vitamin B12 ABC transporter permease BtuC"/>
    <property type="match status" value="1"/>
</dbReference>
<evidence type="ECO:0000256" key="4">
    <source>
        <dbReference type="ARBA" id="ARBA00022475"/>
    </source>
</evidence>
<feature type="transmembrane region" description="Helical" evidence="8">
    <location>
        <begin position="302"/>
        <end position="324"/>
    </location>
</feature>
<feature type="transmembrane region" description="Helical" evidence="8">
    <location>
        <begin position="262"/>
        <end position="290"/>
    </location>
</feature>
<dbReference type="GO" id="GO:0005886">
    <property type="term" value="C:plasma membrane"/>
    <property type="evidence" value="ECO:0007669"/>
    <property type="project" value="UniProtKB-SubCell"/>
</dbReference>
<comment type="subcellular location">
    <subcellularLocation>
        <location evidence="1">Cell membrane</location>
        <topology evidence="1">Multi-pass membrane protein</topology>
    </subcellularLocation>
</comment>
<dbReference type="Pfam" id="PF01032">
    <property type="entry name" value="FecCD"/>
    <property type="match status" value="1"/>
</dbReference>
<comment type="similarity">
    <text evidence="2">Belongs to the binding-protein-dependent transport system permease family. FecCD subfamily.</text>
</comment>
<organism evidence="9 12">
    <name type="scientific">Ruthenibacterium lactatiformans</name>
    <dbReference type="NCBI Taxonomy" id="1550024"/>
    <lineage>
        <taxon>Bacteria</taxon>
        <taxon>Bacillati</taxon>
        <taxon>Bacillota</taxon>
        <taxon>Clostridia</taxon>
        <taxon>Eubacteriales</taxon>
        <taxon>Oscillospiraceae</taxon>
        <taxon>Ruthenibacterium</taxon>
    </lineage>
</organism>
<evidence type="ECO:0000313" key="14">
    <source>
        <dbReference type="Proteomes" id="UP000472755"/>
    </source>
</evidence>
<proteinExistence type="inferred from homology"/>
<feature type="transmembrane region" description="Helical" evidence="8">
    <location>
        <begin position="141"/>
        <end position="163"/>
    </location>
</feature>
<evidence type="ECO:0000256" key="5">
    <source>
        <dbReference type="ARBA" id="ARBA00022692"/>
    </source>
</evidence>
<feature type="transmembrane region" description="Helical" evidence="8">
    <location>
        <begin position="170"/>
        <end position="192"/>
    </location>
</feature>
<dbReference type="Proteomes" id="UP000449193">
    <property type="component" value="Unassembled WGS sequence"/>
</dbReference>
<dbReference type="Proteomes" id="UP000472755">
    <property type="component" value="Unassembled WGS sequence"/>
</dbReference>
<keyword evidence="4" id="KW-1003">Cell membrane</keyword>
<dbReference type="PANTHER" id="PTHR30472:SF25">
    <property type="entry name" value="ABC TRANSPORTER PERMEASE PROTEIN MJ0876-RELATED"/>
    <property type="match status" value="1"/>
</dbReference>
<feature type="transmembrane region" description="Helical" evidence="8">
    <location>
        <begin position="221"/>
        <end position="242"/>
    </location>
</feature>
<sequence>MKQKMNLKSGMFNGLPAYACALLLLAAGLVLSVLYAVTVGSAELSVGEVYRVILYELFRWGDPEQLGSGAVHDIVWLIRLPRVVLAVLVGMGLSVVGAVMQAIVKNPLADPYVLGISSGASLGATLTLLLGAGLFGAAGVGLGAFIGALAAAFSVITIAGIGGRITSVKLILAGVALSSLCSAFSNLIVYVADDPSRFMTVQFWLMGSLAGAQWSGNFRILCVVLPCTLFFISQARILNLMLMGDDTAVTLGTDLQPYRRVYLVIASLMVGFVVHVSGVIGFVGLIIPHTVRGIFGVDHKKLLPLSALTGSVFLVWADVAARTILPRTEVPIGILISVVGAPFFIFLMVRKNYSFGGRA</sequence>
<evidence type="ECO:0000313" key="11">
    <source>
        <dbReference type="EMBL" id="MTS50896.1"/>
    </source>
</evidence>
<comment type="caution">
    <text evidence="9">The sequence shown here is derived from an EMBL/GenBank/DDBJ whole genome shotgun (WGS) entry which is preliminary data.</text>
</comment>
<keyword evidence="5 8" id="KW-0812">Transmembrane</keyword>
<dbReference type="Proteomes" id="UP000431913">
    <property type="component" value="Unassembled WGS sequence"/>
</dbReference>
<evidence type="ECO:0000256" key="1">
    <source>
        <dbReference type="ARBA" id="ARBA00004651"/>
    </source>
</evidence>
<evidence type="ECO:0000256" key="3">
    <source>
        <dbReference type="ARBA" id="ARBA00022448"/>
    </source>
</evidence>
<evidence type="ECO:0000256" key="7">
    <source>
        <dbReference type="ARBA" id="ARBA00023136"/>
    </source>
</evidence>
<dbReference type="GO" id="GO:0022857">
    <property type="term" value="F:transmembrane transporter activity"/>
    <property type="evidence" value="ECO:0007669"/>
    <property type="project" value="InterPro"/>
</dbReference>
<evidence type="ECO:0000256" key="6">
    <source>
        <dbReference type="ARBA" id="ARBA00022989"/>
    </source>
</evidence>
<dbReference type="SUPFAM" id="SSF81345">
    <property type="entry name" value="ABC transporter involved in vitamin B12 uptake, BtuC"/>
    <property type="match status" value="1"/>
</dbReference>